<evidence type="ECO:0000313" key="2">
    <source>
        <dbReference type="EMBL" id="CAH0021617.1"/>
    </source>
</evidence>
<protein>
    <submittedName>
        <fullName evidence="2">Uncharacterized protein</fullName>
    </submittedName>
</protein>
<name>A0A9N9VE26_9HYPO</name>
<dbReference type="Proteomes" id="UP000696573">
    <property type="component" value="Unassembled WGS sequence"/>
</dbReference>
<dbReference type="SUPFAM" id="SSF51905">
    <property type="entry name" value="FAD/NAD(P)-binding domain"/>
    <property type="match status" value="1"/>
</dbReference>
<gene>
    <name evidence="2" type="ORF">CRHIZ90672A_00010296</name>
</gene>
<dbReference type="InterPro" id="IPR050982">
    <property type="entry name" value="Auxin_biosynth/cation_transpt"/>
</dbReference>
<dbReference type="Pfam" id="PF13738">
    <property type="entry name" value="Pyr_redox_3"/>
    <property type="match status" value="1"/>
</dbReference>
<dbReference type="GO" id="GO:0004497">
    <property type="term" value="F:monooxygenase activity"/>
    <property type="evidence" value="ECO:0007669"/>
    <property type="project" value="TreeGrafter"/>
</dbReference>
<dbReference type="Gene3D" id="3.50.50.60">
    <property type="entry name" value="FAD/NAD(P)-binding domain"/>
    <property type="match status" value="1"/>
</dbReference>
<organism evidence="2 3">
    <name type="scientific">Clonostachys rhizophaga</name>
    <dbReference type="NCBI Taxonomy" id="160324"/>
    <lineage>
        <taxon>Eukaryota</taxon>
        <taxon>Fungi</taxon>
        <taxon>Dikarya</taxon>
        <taxon>Ascomycota</taxon>
        <taxon>Pezizomycotina</taxon>
        <taxon>Sordariomycetes</taxon>
        <taxon>Hypocreomycetidae</taxon>
        <taxon>Hypocreales</taxon>
        <taxon>Bionectriaceae</taxon>
        <taxon>Clonostachys</taxon>
    </lineage>
</organism>
<dbReference type="OrthoDB" id="74360at2759"/>
<dbReference type="PRINTS" id="PR00411">
    <property type="entry name" value="PNDRDTASEI"/>
</dbReference>
<dbReference type="InterPro" id="IPR036188">
    <property type="entry name" value="FAD/NAD-bd_sf"/>
</dbReference>
<dbReference type="PANTHER" id="PTHR43539:SF24">
    <property type="entry name" value="FAD_NAD(P)-BINDING DOMAIN-CONTAINING PROTEIN-RELATED"/>
    <property type="match status" value="1"/>
</dbReference>
<accession>A0A9N9VE26</accession>
<keyword evidence="1" id="KW-0560">Oxidoreductase</keyword>
<dbReference type="AlphaFoldDB" id="A0A9N9VE26"/>
<proteinExistence type="predicted"/>
<dbReference type="EMBL" id="CABFNQ020000659">
    <property type="protein sequence ID" value="CAH0021617.1"/>
    <property type="molecule type" value="Genomic_DNA"/>
</dbReference>
<dbReference type="GO" id="GO:0050660">
    <property type="term" value="F:flavin adenine dinucleotide binding"/>
    <property type="evidence" value="ECO:0007669"/>
    <property type="project" value="TreeGrafter"/>
</dbReference>
<sequence length="571" mass="63280">MAHVVKLPEYPAQGNGSFTLAKAICKSWVKIFEDTLRSRQHSQLDTLFVNDAWIRDFLAFSWDFRTVQGRDALCSYITSNHDTSVWRIHVCEQGTHRPTFKTPSPGIHWVETMFGFETAVGRGRGMLRLVLNSEIWKCYLINFTLEELKGHEEQVGLNRPIGYVDAAGGNWQQRRDQQRDFKTEEPTVFIVGAGQAGLTIAARLAQIGVSSLIIERSGRVGDSWRKCYKTLYTHDPIQYCHLPYIPFPAHWPYFMPKDKLADWLESYSILMELNVWCSTKLQTAQFDETSGSWTITVQRGDGTIRTMKPNHVVMATGNVGDAIVPQIPGQDQFQGHLYHGSVHTDASSHPDLSNKKVVVVGSGNSAHDICQNFYESGAGSVTMLQRGGAYVLTADKTLPMLHTGAYEEGGPPIEDCDLAGQSMPIPIQFAFNVFGCRDISRVDKDTLEGLARAGFQLDYGEDGSGIYRKYITRGGGYYIDIGCSQLIIDGKVKLKACPGGIASLSSKGLALADGSDLEAGIIVLATGYETMHSTARRLFGEKVAHSLGEVWDLDEEGEVNSWTPKLLVHGR</sequence>
<keyword evidence="3" id="KW-1185">Reference proteome</keyword>
<reference evidence="2" key="1">
    <citation type="submission" date="2021-10" db="EMBL/GenBank/DDBJ databases">
        <authorList>
            <person name="Piombo E."/>
        </authorList>
    </citation>
    <scope>NUCLEOTIDE SEQUENCE</scope>
</reference>
<evidence type="ECO:0000256" key="1">
    <source>
        <dbReference type="ARBA" id="ARBA00023002"/>
    </source>
</evidence>
<comment type="caution">
    <text evidence="2">The sequence shown here is derived from an EMBL/GenBank/DDBJ whole genome shotgun (WGS) entry which is preliminary data.</text>
</comment>
<dbReference type="PANTHER" id="PTHR43539">
    <property type="entry name" value="FLAVIN-BINDING MONOOXYGENASE-LIKE PROTEIN (AFU_ORTHOLOGUE AFUA_4G09220)"/>
    <property type="match status" value="1"/>
</dbReference>
<evidence type="ECO:0000313" key="3">
    <source>
        <dbReference type="Proteomes" id="UP000696573"/>
    </source>
</evidence>